<evidence type="ECO:0000256" key="1">
    <source>
        <dbReference type="SAM" id="MobiDB-lite"/>
    </source>
</evidence>
<feature type="compositionally biased region" description="Acidic residues" evidence="1">
    <location>
        <begin position="143"/>
        <end position="163"/>
    </location>
</feature>
<evidence type="ECO:0000313" key="2">
    <source>
        <dbReference type="EMBL" id="PHZ14148.1"/>
    </source>
</evidence>
<dbReference type="AlphaFoldDB" id="A0A2G4SZF1"/>
<protein>
    <submittedName>
        <fullName evidence="2">Uncharacterized protein</fullName>
    </submittedName>
</protein>
<dbReference type="Proteomes" id="UP000242254">
    <property type="component" value="Unassembled WGS sequence"/>
</dbReference>
<dbReference type="RefSeq" id="XP_023467856.1">
    <property type="nucleotide sequence ID" value="XM_023612741.1"/>
</dbReference>
<organism evidence="2 3">
    <name type="scientific">Rhizopus microsporus ATCC 52813</name>
    <dbReference type="NCBI Taxonomy" id="1340429"/>
    <lineage>
        <taxon>Eukaryota</taxon>
        <taxon>Fungi</taxon>
        <taxon>Fungi incertae sedis</taxon>
        <taxon>Mucoromycota</taxon>
        <taxon>Mucoromycotina</taxon>
        <taxon>Mucoromycetes</taxon>
        <taxon>Mucorales</taxon>
        <taxon>Mucorineae</taxon>
        <taxon>Rhizopodaceae</taxon>
        <taxon>Rhizopus</taxon>
    </lineage>
</organism>
<keyword evidence="3" id="KW-1185">Reference proteome</keyword>
<name>A0A2G4SZF1_RHIZD</name>
<reference evidence="2 3" key="1">
    <citation type="journal article" date="2016" name="Proc. Natl. Acad. Sci. U.S.A.">
        <title>Lipid metabolic changes in an early divergent fungus govern the establishment of a mutualistic symbiosis with endobacteria.</title>
        <authorList>
            <person name="Lastovetsky O.A."/>
            <person name="Gaspar M.L."/>
            <person name="Mondo S.J."/>
            <person name="LaButti K.M."/>
            <person name="Sandor L."/>
            <person name="Grigoriev I.V."/>
            <person name="Henry S.A."/>
            <person name="Pawlowska T.E."/>
        </authorList>
    </citation>
    <scope>NUCLEOTIDE SEQUENCE [LARGE SCALE GENOMIC DNA]</scope>
    <source>
        <strain evidence="2 3">ATCC 52813</strain>
    </source>
</reference>
<evidence type="ECO:0000313" key="3">
    <source>
        <dbReference type="Proteomes" id="UP000242254"/>
    </source>
</evidence>
<gene>
    <name evidence="2" type="ORF">RHIMIDRAFT_278301</name>
</gene>
<dbReference type="EMBL" id="KZ303846">
    <property type="protein sequence ID" value="PHZ14148.1"/>
    <property type="molecule type" value="Genomic_DNA"/>
</dbReference>
<accession>A0A2G4SZF1</accession>
<dbReference type="GeneID" id="35443730"/>
<proteinExistence type="predicted"/>
<feature type="region of interest" description="Disordered" evidence="1">
    <location>
        <begin position="135"/>
        <end position="163"/>
    </location>
</feature>
<sequence length="554" mass="64014">MIAYPGKDELYTMVENIKKPLFSAFINKYETQVAEWSSKTSATSSRELHRIWASRFNDAVRETRIDIALKNQRYIPSKWDMLYEELSILRDMRQISRTEGQKLINKSMEYASTRSLRLLESFSVEGSSRSVVVDAEGIRREETESEDVDGEEEKDHDEEEEESMPVVDRLYMLYYKKFKNEAFEDEEDAFLADVVDKKSCIQAKLFGYASKLLLKKDLDTQEDMMLKLSLSSIINMLQPSAYETLKKIFNKKEMETLESSEPSIYIGLSEEDKMLLKRVIKSGDKGSNTDNMMDEILSEQLRLSNLRMKGSDTYKMLDILRYMIDSIDQYNERDSELTAYRHFAKLLDCLFRETNLMLDGEPACIAAKEEIIATHSLYPSAEGNALSTCSIRKIDAIIATEVKKERVELSTNEWKKNNVSLAIAFKQQSKNLRSNLSILNQLERKFNIQTKNILAIDFLGYDGYLYSLEKKEGVAVATLVEELVLPNKKSEIEYVLQTINALFILKNHVLKLAEEVEDQAPRRRPRGIIRRKESMAAPCQTPRVMFSPKLKKKN</sequence>